<protein>
    <submittedName>
        <fullName evidence="1">KRAB-A domain-containing protein 2-like</fullName>
    </submittedName>
</protein>
<sequence length="130" mass="15262">MLPSMSLASHYNTKPILCMSFEIKNHRIKIEDKFLNQYFIIHSTHKLNLTLFTCKDNITKCVLFRSLKSKYAKKSAFIVHMIDVFITTFNVKAILHPDNRREFLNTGITEFNVMWSNLKIVHDKSSHNQS</sequence>
<evidence type="ECO:0000313" key="1">
    <source>
        <dbReference type="EMBL" id="KAF0772775.1"/>
    </source>
</evidence>
<reference evidence="1 2" key="1">
    <citation type="submission" date="2019-08" db="EMBL/GenBank/DDBJ databases">
        <title>Whole genome of Aphis craccivora.</title>
        <authorList>
            <person name="Voronova N.V."/>
            <person name="Shulinski R.S."/>
            <person name="Bandarenka Y.V."/>
            <person name="Zhorov D.G."/>
            <person name="Warner D."/>
        </authorList>
    </citation>
    <scope>NUCLEOTIDE SEQUENCE [LARGE SCALE GENOMIC DNA]</scope>
    <source>
        <strain evidence="1">180601</strain>
        <tissue evidence="1">Whole Body</tissue>
    </source>
</reference>
<comment type="caution">
    <text evidence="1">The sequence shown here is derived from an EMBL/GenBank/DDBJ whole genome shotgun (WGS) entry which is preliminary data.</text>
</comment>
<dbReference type="EMBL" id="VUJU01000136">
    <property type="protein sequence ID" value="KAF0772775.1"/>
    <property type="molecule type" value="Genomic_DNA"/>
</dbReference>
<organism evidence="1 2">
    <name type="scientific">Aphis craccivora</name>
    <name type="common">Cowpea aphid</name>
    <dbReference type="NCBI Taxonomy" id="307492"/>
    <lineage>
        <taxon>Eukaryota</taxon>
        <taxon>Metazoa</taxon>
        <taxon>Ecdysozoa</taxon>
        <taxon>Arthropoda</taxon>
        <taxon>Hexapoda</taxon>
        <taxon>Insecta</taxon>
        <taxon>Pterygota</taxon>
        <taxon>Neoptera</taxon>
        <taxon>Paraneoptera</taxon>
        <taxon>Hemiptera</taxon>
        <taxon>Sternorrhyncha</taxon>
        <taxon>Aphidomorpha</taxon>
        <taxon>Aphidoidea</taxon>
        <taxon>Aphididae</taxon>
        <taxon>Aphidini</taxon>
        <taxon>Aphis</taxon>
        <taxon>Aphis</taxon>
    </lineage>
</organism>
<dbReference type="InterPro" id="IPR036397">
    <property type="entry name" value="RNaseH_sf"/>
</dbReference>
<gene>
    <name evidence="1" type="ORF">FWK35_00021775</name>
</gene>
<dbReference type="GO" id="GO:0003676">
    <property type="term" value="F:nucleic acid binding"/>
    <property type="evidence" value="ECO:0007669"/>
    <property type="project" value="InterPro"/>
</dbReference>
<accession>A0A6G0ZNG0</accession>
<evidence type="ECO:0000313" key="2">
    <source>
        <dbReference type="Proteomes" id="UP000478052"/>
    </source>
</evidence>
<keyword evidence="2" id="KW-1185">Reference proteome</keyword>
<proteinExistence type="predicted"/>
<dbReference type="Proteomes" id="UP000478052">
    <property type="component" value="Unassembled WGS sequence"/>
</dbReference>
<dbReference type="Gene3D" id="3.30.420.10">
    <property type="entry name" value="Ribonuclease H-like superfamily/Ribonuclease H"/>
    <property type="match status" value="1"/>
</dbReference>
<name>A0A6G0ZNG0_APHCR</name>
<dbReference type="AlphaFoldDB" id="A0A6G0ZNG0"/>